<dbReference type="EMBL" id="CP001511">
    <property type="protein sequence ID" value="ACS43310.1"/>
    <property type="molecule type" value="Genomic_DNA"/>
</dbReference>
<dbReference type="HOGENOM" id="CLU_427473_0_0_5"/>
<sequence>MNPEAAYAPVLIGDDPAFVVLARSPDPQAVEAFGWMIGADSDGVPFGAGPVLLPASAVAGGAEGIAGELLRHVTPEHRENANLVPLLAGFGLVPGRDVPADGALAALIGLDAARADPVAAGHMLDAAGFEGVRERIDARALHALRAAERIDVSSYLFFSGDGPKADHRRQAADTYPLLAGAMARLPTVKMRIDAGSSLADAFEMAMGRREDGRPTLPKAALKRLQGVDWPADDMAPEHLAEALGTISPQNVPRSKADFEAFAAVASTVGRMLPSVGLTFDVLAADSQGKWAEFRKRTAKAAMDRRPPQGLEGEDLVRWHKNPPPPDESADALRAACIDLEDMVDTMARTLVLPAAATISDQMPIVGEIQRRQAREVAAQILIGTKTAPGAFLATRAWHGRAMEMLAEIRGGDPKLIEEISRKVADDGWAPIANGMVAPNGLHIVPLTDPRALADEGRGWGNDRGDTLNPDGSHGLDHCVATKEASCRQGKMHVLSIRRVHPDGTFQRISTPSILGVPQGTTEIRDNEHRGFGNSNPSKEADEAWKWYRNGLRTGAIPINHEMIREVTVRERKRWSDDVARGALYDWRKEELLERAFAAWKPFLVKSMQQMPLADFLARADIQDLSASLTGRRLAALHAAR</sequence>
<evidence type="ECO:0000313" key="2">
    <source>
        <dbReference type="EMBL" id="ACS43310.1"/>
    </source>
</evidence>
<proteinExistence type="predicted"/>
<feature type="region of interest" description="Disordered" evidence="1">
    <location>
        <begin position="298"/>
        <end position="317"/>
    </location>
</feature>
<evidence type="ECO:0000256" key="1">
    <source>
        <dbReference type="SAM" id="MobiDB-lite"/>
    </source>
</evidence>
<name>C5B4C8_METEA</name>
<accession>C5B4C8</accession>
<keyword evidence="3" id="KW-1185">Reference proteome</keyword>
<geneLocation type="plasmid" evidence="2 3">
    <name>megaplasmid</name>
</geneLocation>
<dbReference type="AlphaFoldDB" id="C5B4C8"/>
<protein>
    <submittedName>
        <fullName evidence="2">Uncharacterized protein</fullName>
    </submittedName>
</protein>
<dbReference type="KEGG" id="mea:Mex_2p0459"/>
<dbReference type="Proteomes" id="UP000009081">
    <property type="component" value="Plasmid megaplasmid"/>
</dbReference>
<keyword evidence="2" id="KW-0614">Plasmid</keyword>
<organism evidence="2 3">
    <name type="scientific">Methylorubrum extorquens (strain ATCC 14718 / DSM 1338 / JCM 2805 / NCIMB 9133 / AM1)</name>
    <name type="common">Methylobacterium extorquens</name>
    <dbReference type="NCBI Taxonomy" id="272630"/>
    <lineage>
        <taxon>Bacteria</taxon>
        <taxon>Pseudomonadati</taxon>
        <taxon>Pseudomonadota</taxon>
        <taxon>Alphaproteobacteria</taxon>
        <taxon>Hyphomicrobiales</taxon>
        <taxon>Methylobacteriaceae</taxon>
        <taxon>Methylorubrum</taxon>
    </lineage>
</organism>
<evidence type="ECO:0000313" key="3">
    <source>
        <dbReference type="Proteomes" id="UP000009081"/>
    </source>
</evidence>
<gene>
    <name evidence="2" type="ordered locus">MexAM1_META2p0459</name>
</gene>
<reference evidence="2 3" key="1">
    <citation type="journal article" date="2009" name="PLoS ONE">
        <title>Methylobacterium genome sequences: a reference blueprint to investigate microbial metabolism of C1 compounds from natural and industrial sources.</title>
        <authorList>
            <person name="Vuilleumier S."/>
            <person name="Chistoserdova L."/>
            <person name="Lee M.-C."/>
            <person name="Bringel F."/>
            <person name="Lajus A."/>
            <person name="Zhou Y."/>
            <person name="Gourion B."/>
            <person name="Barbe V."/>
            <person name="Chang J."/>
            <person name="Cruveiller S."/>
            <person name="Dossat C."/>
            <person name="Gillett W."/>
            <person name="Gruffaz C."/>
            <person name="Haugen E."/>
            <person name="Hourcade E."/>
            <person name="Levy R."/>
            <person name="Mangenot S."/>
            <person name="Muller E."/>
            <person name="Nadalig T."/>
            <person name="Pagni M."/>
            <person name="Penny C."/>
            <person name="Peyraud R."/>
            <person name="Robinson D.G."/>
            <person name="Roche D."/>
            <person name="Rouy Z."/>
            <person name="Saenampechek C."/>
            <person name="Salvignol G."/>
            <person name="Vallenet D."/>
            <person name="Wu Z."/>
            <person name="Marx C.J."/>
            <person name="Vorholt J.A."/>
            <person name="Olson M.V."/>
            <person name="Kaul R."/>
            <person name="Weissenbach J."/>
            <person name="Medigue C."/>
            <person name="Lidstrom M.E."/>
        </authorList>
    </citation>
    <scope>NUCLEOTIDE SEQUENCE [LARGE SCALE GENOMIC DNA]</scope>
    <source>
        <strain evidence="3">ATCC 14718 / DSM 1338 / JCM 2805 / NCIMB 9133 / AM1</strain>
    </source>
</reference>
<dbReference type="RefSeq" id="WP_012753781.1">
    <property type="nucleotide sequence ID" value="NC_012811.1"/>
</dbReference>